<dbReference type="EMBL" id="GGEC01076192">
    <property type="protein sequence ID" value="MBX56676.1"/>
    <property type="molecule type" value="Transcribed_RNA"/>
</dbReference>
<organism evidence="1">
    <name type="scientific">Rhizophora mucronata</name>
    <name type="common">Asiatic mangrove</name>
    <dbReference type="NCBI Taxonomy" id="61149"/>
    <lineage>
        <taxon>Eukaryota</taxon>
        <taxon>Viridiplantae</taxon>
        <taxon>Streptophyta</taxon>
        <taxon>Embryophyta</taxon>
        <taxon>Tracheophyta</taxon>
        <taxon>Spermatophyta</taxon>
        <taxon>Magnoliopsida</taxon>
        <taxon>eudicotyledons</taxon>
        <taxon>Gunneridae</taxon>
        <taxon>Pentapetalae</taxon>
        <taxon>rosids</taxon>
        <taxon>fabids</taxon>
        <taxon>Malpighiales</taxon>
        <taxon>Rhizophoraceae</taxon>
        <taxon>Rhizophora</taxon>
    </lineage>
</organism>
<dbReference type="AlphaFoldDB" id="A0A2P2PPL0"/>
<evidence type="ECO:0000313" key="1">
    <source>
        <dbReference type="EMBL" id="MBX56676.1"/>
    </source>
</evidence>
<sequence>MGSTDYNFKLFQARLTIEDEDEEGYRSSKYLEQ</sequence>
<reference evidence="1" key="1">
    <citation type="submission" date="2018-02" db="EMBL/GenBank/DDBJ databases">
        <title>Rhizophora mucronata_Transcriptome.</title>
        <authorList>
            <person name="Meera S.P."/>
            <person name="Sreeshan A."/>
            <person name="Augustine A."/>
        </authorList>
    </citation>
    <scope>NUCLEOTIDE SEQUENCE</scope>
    <source>
        <tissue evidence="1">Leaf</tissue>
    </source>
</reference>
<proteinExistence type="predicted"/>
<name>A0A2P2PPL0_RHIMU</name>
<protein>
    <submittedName>
        <fullName evidence="1">Uncharacterized protein</fullName>
    </submittedName>
</protein>
<accession>A0A2P2PPL0</accession>